<keyword evidence="4 7" id="KW-0472">Membrane</keyword>
<evidence type="ECO:0000259" key="8">
    <source>
        <dbReference type="Pfam" id="PF20684"/>
    </source>
</evidence>
<name>A0A3A2ZLE4_9EURO</name>
<evidence type="ECO:0000256" key="7">
    <source>
        <dbReference type="SAM" id="Phobius"/>
    </source>
</evidence>
<comment type="caution">
    <text evidence="9">The sequence shown here is derived from an EMBL/GenBank/DDBJ whole genome shotgun (WGS) entry which is preliminary data.</text>
</comment>
<keyword evidence="3 7" id="KW-1133">Transmembrane helix</keyword>
<gene>
    <name evidence="9" type="ORF">PHISCL_03633</name>
</gene>
<feature type="domain" description="Rhodopsin" evidence="8">
    <location>
        <begin position="29"/>
        <end position="273"/>
    </location>
</feature>
<evidence type="ECO:0000313" key="10">
    <source>
        <dbReference type="Proteomes" id="UP000266188"/>
    </source>
</evidence>
<feature type="region of interest" description="Disordered" evidence="6">
    <location>
        <begin position="403"/>
        <end position="422"/>
    </location>
</feature>
<dbReference type="EMBL" id="MVGC01000096">
    <property type="protein sequence ID" value="RJE24039.1"/>
    <property type="molecule type" value="Genomic_DNA"/>
</dbReference>
<feature type="transmembrane region" description="Helical" evidence="7">
    <location>
        <begin position="249"/>
        <end position="271"/>
    </location>
</feature>
<feature type="compositionally biased region" description="Basic and acidic residues" evidence="6">
    <location>
        <begin position="285"/>
        <end position="294"/>
    </location>
</feature>
<dbReference type="InterPro" id="IPR052337">
    <property type="entry name" value="SAT4-like"/>
</dbReference>
<evidence type="ECO:0000256" key="4">
    <source>
        <dbReference type="ARBA" id="ARBA00023136"/>
    </source>
</evidence>
<feature type="region of interest" description="Disordered" evidence="6">
    <location>
        <begin position="285"/>
        <end position="315"/>
    </location>
</feature>
<dbReference type="Proteomes" id="UP000266188">
    <property type="component" value="Unassembled WGS sequence"/>
</dbReference>
<keyword evidence="10" id="KW-1185">Reference proteome</keyword>
<sequence length="422" mass="47826">MGNVSPTPKQLLVEAVVFWSIAIVLYLGRITSRIISNGSIKRLFFDDYVMTFTIMVYTSMLILIQISSRYATNLMDPADYDRVLANPKEVADRIYGSKIVIGLEQCMLFSTWGVKACMMALFWRLTRNLSCLHMYVKAIAVYIVVGFVVIMITYYAVYCRPFEQYWAMPVKNLQCATYQHYSITQAVFNLSSDAAMLVIPIPLLMKTQMKPIRRLILFCVMSLGVFTIIAAILNKYFNFASPYTTTYQIWYIREASTAIYVANIICWWPLLRKLFGLKSFQYNSKRDGRSDGQQKDSGGSRAGASNACGSQSRPSFSLHGALNLNRPGYRKALRAFGFGRKTGPMQSEEAINSMPGEMDIVLEDRVGMHVVDDSVIDLEQDLKGSRYHHAECSSYRYYYNGHESQGSSTYGDPSSHKSSPPR</sequence>
<proteinExistence type="inferred from homology"/>
<feature type="transmembrane region" description="Helical" evidence="7">
    <location>
        <begin position="12"/>
        <end position="28"/>
    </location>
</feature>
<organism evidence="9 10">
    <name type="scientific">Aspergillus sclerotialis</name>
    <dbReference type="NCBI Taxonomy" id="2070753"/>
    <lineage>
        <taxon>Eukaryota</taxon>
        <taxon>Fungi</taxon>
        <taxon>Dikarya</taxon>
        <taxon>Ascomycota</taxon>
        <taxon>Pezizomycotina</taxon>
        <taxon>Eurotiomycetes</taxon>
        <taxon>Eurotiomycetidae</taxon>
        <taxon>Eurotiales</taxon>
        <taxon>Aspergillaceae</taxon>
        <taxon>Aspergillus</taxon>
        <taxon>Aspergillus subgen. Polypaecilum</taxon>
    </lineage>
</organism>
<dbReference type="STRING" id="2070753.A0A3A2ZLE4"/>
<feature type="transmembrane region" description="Helical" evidence="7">
    <location>
        <begin position="135"/>
        <end position="158"/>
    </location>
</feature>
<comment type="similarity">
    <text evidence="5">Belongs to the SAT4 family.</text>
</comment>
<keyword evidence="2 7" id="KW-0812">Transmembrane</keyword>
<dbReference type="OrthoDB" id="3903189at2759"/>
<dbReference type="PANTHER" id="PTHR33048">
    <property type="entry name" value="PTH11-LIKE INTEGRAL MEMBRANE PROTEIN (AFU_ORTHOLOGUE AFUA_5G11245)"/>
    <property type="match status" value="1"/>
</dbReference>
<feature type="transmembrane region" description="Helical" evidence="7">
    <location>
        <begin position="99"/>
        <end position="123"/>
    </location>
</feature>
<feature type="transmembrane region" description="Helical" evidence="7">
    <location>
        <begin position="178"/>
        <end position="203"/>
    </location>
</feature>
<reference evidence="10" key="1">
    <citation type="submission" date="2017-02" db="EMBL/GenBank/DDBJ databases">
        <authorList>
            <person name="Tafer H."/>
            <person name="Lopandic K."/>
        </authorList>
    </citation>
    <scope>NUCLEOTIDE SEQUENCE [LARGE SCALE GENOMIC DNA]</scope>
    <source>
        <strain evidence="10">CBS 366.77</strain>
    </source>
</reference>
<evidence type="ECO:0000256" key="5">
    <source>
        <dbReference type="ARBA" id="ARBA00038359"/>
    </source>
</evidence>
<evidence type="ECO:0000256" key="6">
    <source>
        <dbReference type="SAM" id="MobiDB-lite"/>
    </source>
</evidence>
<evidence type="ECO:0000256" key="1">
    <source>
        <dbReference type="ARBA" id="ARBA00004141"/>
    </source>
</evidence>
<feature type="transmembrane region" description="Helical" evidence="7">
    <location>
        <begin position="215"/>
        <end position="237"/>
    </location>
</feature>
<protein>
    <recommendedName>
        <fullName evidence="8">Rhodopsin domain-containing protein</fullName>
    </recommendedName>
</protein>
<dbReference type="Pfam" id="PF20684">
    <property type="entry name" value="Fung_rhodopsin"/>
    <property type="match status" value="1"/>
</dbReference>
<dbReference type="InterPro" id="IPR049326">
    <property type="entry name" value="Rhodopsin_dom_fungi"/>
</dbReference>
<comment type="subcellular location">
    <subcellularLocation>
        <location evidence="1">Membrane</location>
        <topology evidence="1">Multi-pass membrane protein</topology>
    </subcellularLocation>
</comment>
<evidence type="ECO:0000256" key="2">
    <source>
        <dbReference type="ARBA" id="ARBA00022692"/>
    </source>
</evidence>
<evidence type="ECO:0000313" key="9">
    <source>
        <dbReference type="EMBL" id="RJE24039.1"/>
    </source>
</evidence>
<dbReference type="PANTHER" id="PTHR33048:SF110">
    <property type="entry name" value="UBID FAMILY DECARBOXYLASE"/>
    <property type="match status" value="1"/>
</dbReference>
<dbReference type="AlphaFoldDB" id="A0A3A2ZLE4"/>
<dbReference type="GO" id="GO:0016020">
    <property type="term" value="C:membrane"/>
    <property type="evidence" value="ECO:0007669"/>
    <property type="project" value="UniProtKB-SubCell"/>
</dbReference>
<feature type="transmembrane region" description="Helical" evidence="7">
    <location>
        <begin position="48"/>
        <end position="67"/>
    </location>
</feature>
<evidence type="ECO:0000256" key="3">
    <source>
        <dbReference type="ARBA" id="ARBA00022989"/>
    </source>
</evidence>
<accession>A0A3A2ZLE4</accession>